<name>A0A9D1MR59_9FIRM</name>
<feature type="domain" description="G5" evidence="2">
    <location>
        <begin position="143"/>
        <end position="222"/>
    </location>
</feature>
<dbReference type="PROSITE" id="PS51109">
    <property type="entry name" value="G5"/>
    <property type="match status" value="1"/>
</dbReference>
<keyword evidence="1" id="KW-0732">Signal</keyword>
<gene>
    <name evidence="3" type="ORF">IAB06_06340</name>
</gene>
<dbReference type="InterPro" id="IPR007137">
    <property type="entry name" value="DUF348"/>
</dbReference>
<dbReference type="GO" id="GO:0009254">
    <property type="term" value="P:peptidoglycan turnover"/>
    <property type="evidence" value="ECO:0007669"/>
    <property type="project" value="InterPro"/>
</dbReference>
<evidence type="ECO:0000313" key="4">
    <source>
        <dbReference type="Proteomes" id="UP000824099"/>
    </source>
</evidence>
<proteinExistence type="predicted"/>
<dbReference type="AlphaFoldDB" id="A0A9D1MR59"/>
<dbReference type="InterPro" id="IPR011098">
    <property type="entry name" value="G5_dom"/>
</dbReference>
<organism evidence="3 4">
    <name type="scientific">Candidatus Avacidaminococcus intestinavium</name>
    <dbReference type="NCBI Taxonomy" id="2840684"/>
    <lineage>
        <taxon>Bacteria</taxon>
        <taxon>Bacillati</taxon>
        <taxon>Bacillota</taxon>
        <taxon>Negativicutes</taxon>
        <taxon>Acidaminococcales</taxon>
        <taxon>Acidaminococcaceae</taxon>
        <taxon>Acidaminococcaceae incertae sedis</taxon>
        <taxon>Candidatus Avacidaminococcus</taxon>
    </lineage>
</organism>
<protein>
    <submittedName>
        <fullName evidence="3">G5 domain-containing protein</fullName>
    </submittedName>
</protein>
<evidence type="ECO:0000256" key="1">
    <source>
        <dbReference type="ARBA" id="ARBA00022729"/>
    </source>
</evidence>
<dbReference type="InterPro" id="IPR051933">
    <property type="entry name" value="Resuscitation_pf_RpfB"/>
</dbReference>
<dbReference type="InterPro" id="IPR059180">
    <property type="entry name" value="3D_YorM"/>
</dbReference>
<dbReference type="SUPFAM" id="SSF50685">
    <property type="entry name" value="Barwin-like endoglucanases"/>
    <property type="match status" value="1"/>
</dbReference>
<dbReference type="InterPro" id="IPR010611">
    <property type="entry name" value="3D_dom"/>
</dbReference>
<dbReference type="GO" id="GO:0004553">
    <property type="term" value="F:hydrolase activity, hydrolyzing O-glycosyl compounds"/>
    <property type="evidence" value="ECO:0007669"/>
    <property type="project" value="InterPro"/>
</dbReference>
<dbReference type="Proteomes" id="UP000824099">
    <property type="component" value="Unassembled WGS sequence"/>
</dbReference>
<reference evidence="3" key="2">
    <citation type="journal article" date="2021" name="PeerJ">
        <title>Extensive microbial diversity within the chicken gut microbiome revealed by metagenomics and culture.</title>
        <authorList>
            <person name="Gilroy R."/>
            <person name="Ravi A."/>
            <person name="Getino M."/>
            <person name="Pursley I."/>
            <person name="Horton D.L."/>
            <person name="Alikhan N.F."/>
            <person name="Baker D."/>
            <person name="Gharbi K."/>
            <person name="Hall N."/>
            <person name="Watson M."/>
            <person name="Adriaenssens E.M."/>
            <person name="Foster-Nyarko E."/>
            <person name="Jarju S."/>
            <person name="Secka A."/>
            <person name="Antonio M."/>
            <person name="Oren A."/>
            <person name="Chaudhuri R.R."/>
            <person name="La Ragione R."/>
            <person name="Hildebrand F."/>
            <person name="Pallen M.J."/>
        </authorList>
    </citation>
    <scope>NUCLEOTIDE SEQUENCE</scope>
    <source>
        <strain evidence="3">CHK160-1198</strain>
    </source>
</reference>
<dbReference type="CDD" id="cd14667">
    <property type="entry name" value="3D_containing_proteins"/>
    <property type="match status" value="1"/>
</dbReference>
<sequence>MELKTILNRPYKMLALGMLVLLAICFVGFATAKKQISVLADGGTINVETRATSVSGALKDAGVTLGKNDGYFLVNKKRLEEGAIIEIVRAMPVKVWQDGTMTEYKIGRATVKEVLQALNIRHRDRLVYPSPETRVVAGMEISILEKNTLVEEKQRIIPYSVEKRPDSHLPLGAEQVIAPGVNGEENVQIAVENVGGKIIKREIGAAVVKSPQNEIVAVGTGKIIETSRGATRYAAKKIMEASAYTIHEGSGTGLTSIGLVPRHGIIAVDPNVIPYGTKVYIPGYGFAVAGDCGGAIVGNRIDLFMDNYREAIQFGRRNVEMYILE</sequence>
<dbReference type="PANTHER" id="PTHR39160">
    <property type="entry name" value="CELL WALL-BINDING PROTEIN YOCH"/>
    <property type="match status" value="1"/>
</dbReference>
<dbReference type="GO" id="GO:0019867">
    <property type="term" value="C:outer membrane"/>
    <property type="evidence" value="ECO:0007669"/>
    <property type="project" value="InterPro"/>
</dbReference>
<accession>A0A9D1MR59</accession>
<dbReference type="InterPro" id="IPR036908">
    <property type="entry name" value="RlpA-like_sf"/>
</dbReference>
<dbReference type="Gene3D" id="2.40.40.10">
    <property type="entry name" value="RlpA-like domain"/>
    <property type="match status" value="1"/>
</dbReference>
<dbReference type="EMBL" id="DVNI01000103">
    <property type="protein sequence ID" value="HIU64634.1"/>
    <property type="molecule type" value="Genomic_DNA"/>
</dbReference>
<evidence type="ECO:0000313" key="3">
    <source>
        <dbReference type="EMBL" id="HIU64634.1"/>
    </source>
</evidence>
<dbReference type="Pfam" id="PF03990">
    <property type="entry name" value="DUF348"/>
    <property type="match status" value="1"/>
</dbReference>
<dbReference type="PANTHER" id="PTHR39160:SF4">
    <property type="entry name" value="RESUSCITATION-PROMOTING FACTOR RPFB"/>
    <property type="match status" value="1"/>
</dbReference>
<comment type="caution">
    <text evidence="3">The sequence shown here is derived from an EMBL/GenBank/DDBJ whole genome shotgun (WGS) entry which is preliminary data.</text>
</comment>
<dbReference type="Pfam" id="PF06725">
    <property type="entry name" value="3D"/>
    <property type="match status" value="1"/>
</dbReference>
<evidence type="ECO:0000259" key="2">
    <source>
        <dbReference type="PROSITE" id="PS51109"/>
    </source>
</evidence>
<dbReference type="Gene3D" id="2.20.230.10">
    <property type="entry name" value="Resuscitation-promoting factor rpfb"/>
    <property type="match status" value="1"/>
</dbReference>
<dbReference type="Pfam" id="PF07501">
    <property type="entry name" value="G5"/>
    <property type="match status" value="1"/>
</dbReference>
<dbReference type="SMART" id="SM01208">
    <property type="entry name" value="G5"/>
    <property type="match status" value="1"/>
</dbReference>
<reference evidence="3" key="1">
    <citation type="submission" date="2020-10" db="EMBL/GenBank/DDBJ databases">
        <authorList>
            <person name="Gilroy R."/>
        </authorList>
    </citation>
    <scope>NUCLEOTIDE SEQUENCE</scope>
    <source>
        <strain evidence="3">CHK160-1198</strain>
    </source>
</reference>